<dbReference type="InterPro" id="IPR008969">
    <property type="entry name" value="CarboxyPept-like_regulatory"/>
</dbReference>
<name>A0A5B8XQ45_9DELT</name>
<gene>
    <name evidence="3" type="ORF">FRD01_01070</name>
</gene>
<dbReference type="SUPFAM" id="SSF49373">
    <property type="entry name" value="Invasin/intimin cell-adhesion fragments"/>
    <property type="match status" value="1"/>
</dbReference>
<keyword evidence="4" id="KW-1185">Reference proteome</keyword>
<evidence type="ECO:0000256" key="1">
    <source>
        <dbReference type="SAM" id="MobiDB-lite"/>
    </source>
</evidence>
<dbReference type="Gene3D" id="2.60.40.1120">
    <property type="entry name" value="Carboxypeptidase-like, regulatory domain"/>
    <property type="match status" value="1"/>
</dbReference>
<evidence type="ECO:0000259" key="2">
    <source>
        <dbReference type="Pfam" id="PF02368"/>
    </source>
</evidence>
<dbReference type="Gene3D" id="2.60.40.1080">
    <property type="match status" value="1"/>
</dbReference>
<dbReference type="EMBL" id="CP042467">
    <property type="protein sequence ID" value="QED25876.1"/>
    <property type="molecule type" value="Genomic_DNA"/>
</dbReference>
<dbReference type="InterPro" id="IPR008964">
    <property type="entry name" value="Invasin/intimin_cell_adhesion"/>
</dbReference>
<proteinExistence type="predicted"/>
<dbReference type="AlphaFoldDB" id="A0A5B8XQ45"/>
<dbReference type="KEGG" id="bbae:FRD01_01070"/>
<evidence type="ECO:0000313" key="4">
    <source>
        <dbReference type="Proteomes" id="UP000321595"/>
    </source>
</evidence>
<organism evidence="3 4">
    <name type="scientific">Microvenator marinus</name>
    <dbReference type="NCBI Taxonomy" id="2600177"/>
    <lineage>
        <taxon>Bacteria</taxon>
        <taxon>Deltaproteobacteria</taxon>
        <taxon>Bradymonadales</taxon>
        <taxon>Microvenatoraceae</taxon>
        <taxon>Microvenator</taxon>
    </lineage>
</organism>
<accession>A0A5B8XQ45</accession>
<protein>
    <recommendedName>
        <fullName evidence="2">BIG2 domain-containing protein</fullName>
    </recommendedName>
</protein>
<dbReference type="SUPFAM" id="SSF49464">
    <property type="entry name" value="Carboxypeptidase regulatory domain-like"/>
    <property type="match status" value="1"/>
</dbReference>
<evidence type="ECO:0000313" key="3">
    <source>
        <dbReference type="EMBL" id="QED25876.1"/>
    </source>
</evidence>
<dbReference type="OrthoDB" id="5477408at2"/>
<feature type="domain" description="BIG2" evidence="2">
    <location>
        <begin position="319"/>
        <end position="353"/>
    </location>
</feature>
<reference evidence="3 4" key="1">
    <citation type="submission" date="2019-08" db="EMBL/GenBank/DDBJ databases">
        <authorList>
            <person name="Liang Q."/>
        </authorList>
    </citation>
    <scope>NUCLEOTIDE SEQUENCE [LARGE SCALE GENOMIC DNA]</scope>
    <source>
        <strain evidence="3 4">V1718</strain>
    </source>
</reference>
<dbReference type="Proteomes" id="UP000321595">
    <property type="component" value="Chromosome"/>
</dbReference>
<feature type="region of interest" description="Disordered" evidence="1">
    <location>
        <begin position="670"/>
        <end position="691"/>
    </location>
</feature>
<dbReference type="Pfam" id="PF02368">
    <property type="entry name" value="Big_2"/>
    <property type="match status" value="1"/>
</dbReference>
<sequence>MGQLAMFFDNRLEVGMLRLLFVTTLILGFGSACGKDALQRACADDEDCRSGEVCAGGLCLDESDVDAGENNPPCEGDECPSVCEDDSDCPDGDSCNREIGACVSGECRAEGMLCVQTLCTEEGCGDELCPVGPCPPGFAAEGCDCAPAPCESNEACDGLFCVEGQCQGCADDSWCAEGEFCDESGACLEDTRCMSDDDCDPEERCRRDVCIPRAECFLDDDCRRAGELCIGGQCILAPECSEDQDCREGFECIGGNCLEQLCRGPQDCENGQLCDGGECIDPPIATSCFVATPSGLISPGEQVRLEAFAVNAQGVGVSATFAWTSSNPAVAAVNQQVAVGGNGTGATTITATLAGGDPVVCSGEVRLTNPGPVPVTGMRVVVVNLQTGAPITNANVIVGNNTQTTNQAGVANLPNPNGTYEVTVVHPDYNILTVQGVDSTDIRLPLSQRRGSGPVGGFTGQFDTSAIGSSGEVTIGLAGASLAGGLLEVDLISLLGDTFDSAIQIPGIVDTTFPLPGGIVAYGAAFGFTLNIKDTYYARSAAGARMAWGLAGKIPLSEILSLAQGGGQDLVLATLLPLFNRFDHQATPFLSAAIPQVPDTQDINANGDTTELIPDYDSMPEIELRPSQRQTLSTDVEISNFPVLTNGPAELAVLIGGTVLDSPGLVPLGISATNDEDQDGRPDSRRLSIAPPSGSLVGGRYALVAIAFTTDGGGFGPDGLPNDLSVSLWNGQSFPSSIRLGTFPGASTTSFDASSRQVSFTASAGPVYRVRVVGPNRTWDIWSTGAAGQMGTFNHTISIPNSPLSGVDPLQNGEILLDAIRTNVTTDDLVRSTGVGLKNAGLVSTAFNRSTVR</sequence>
<dbReference type="InterPro" id="IPR003343">
    <property type="entry name" value="Big_2"/>
</dbReference>